<keyword evidence="2" id="KW-1185">Reference proteome</keyword>
<reference evidence="1 2" key="1">
    <citation type="submission" date="2019-06" db="EMBL/GenBank/DDBJ databases">
        <title>Tsukamurella conjunctivitidis sp. nov., Tsukamurella assacharolytica sp. nov. and Tsukamurella sputae sp. nov. isolated from patients with conjunctivitis, bacteraemia (lymphoma) and respiratory infection (sputum) in Hong Kong.</title>
        <authorList>
            <person name="Teng J.L.L."/>
            <person name="Lee H.H."/>
            <person name="Fong J.Y.H."/>
            <person name="Fok K.M.N."/>
            <person name="Lau S.K.P."/>
            <person name="Woo P.C.Y."/>
        </authorList>
    </citation>
    <scope>NUCLEOTIDE SEQUENCE [LARGE SCALE GENOMIC DNA]</scope>
    <source>
        <strain evidence="1 2">HKU71</strain>
    </source>
</reference>
<gene>
    <name evidence="1" type="ORF">FK529_05500</name>
</gene>
<protein>
    <submittedName>
        <fullName evidence="1">Uncharacterized protein</fullName>
    </submittedName>
</protein>
<evidence type="ECO:0000313" key="1">
    <source>
        <dbReference type="EMBL" id="TWS20981.1"/>
    </source>
</evidence>
<dbReference type="OrthoDB" id="4775612at2"/>
<comment type="caution">
    <text evidence="1">The sequence shown here is derived from an EMBL/GenBank/DDBJ whole genome shotgun (WGS) entry which is preliminary data.</text>
</comment>
<dbReference type="Proteomes" id="UP000317291">
    <property type="component" value="Unassembled WGS sequence"/>
</dbReference>
<name>A0A5C5RFT2_9ACTN</name>
<proteinExistence type="predicted"/>
<dbReference type="EMBL" id="VIGW01000002">
    <property type="protein sequence ID" value="TWS20981.1"/>
    <property type="molecule type" value="Genomic_DNA"/>
</dbReference>
<sequence>MLASRSDVEDRLRRDLTDEEAGPEDRWINGLLEEASVLVTAYCGGRTFADPIPDNVRIVTSRVAARAFQVADLDDPLAESRQDQAGIFMQTVRYGADAASGGVWLTKADKLELAPYGEGRGQVFSIDMTGTGRG</sequence>
<organism evidence="1 2">
    <name type="scientific">Tsukamurella asaccharolytica</name>
    <dbReference type="NCBI Taxonomy" id="2592067"/>
    <lineage>
        <taxon>Bacteria</taxon>
        <taxon>Bacillati</taxon>
        <taxon>Actinomycetota</taxon>
        <taxon>Actinomycetes</taxon>
        <taxon>Mycobacteriales</taxon>
        <taxon>Tsukamurellaceae</taxon>
        <taxon>Tsukamurella</taxon>
    </lineage>
</organism>
<accession>A0A5C5RFT2</accession>
<evidence type="ECO:0000313" key="2">
    <source>
        <dbReference type="Proteomes" id="UP000317291"/>
    </source>
</evidence>
<dbReference type="AlphaFoldDB" id="A0A5C5RFT2"/>